<keyword evidence="9" id="KW-1185">Reference proteome</keyword>
<dbReference type="Gene3D" id="1.10.1400.10">
    <property type="match status" value="1"/>
</dbReference>
<dbReference type="Proteomes" id="UP000092695">
    <property type="component" value="Chromosome"/>
</dbReference>
<keyword evidence="3" id="KW-0378">Hydrolase</keyword>
<dbReference type="InterPro" id="IPR043146">
    <property type="entry name" value="Penicillin_amidase_N_B-knob"/>
</dbReference>
<accession>A0A193LJ84</accession>
<dbReference type="Gene3D" id="1.10.439.10">
    <property type="entry name" value="Penicillin Amidohydrolase, domain 1"/>
    <property type="match status" value="1"/>
</dbReference>
<dbReference type="STRING" id="1548547.BA177_16175"/>
<gene>
    <name evidence="8" type="ORF">BA177_16175</name>
</gene>
<dbReference type="InterPro" id="IPR043147">
    <property type="entry name" value="Penicillin_amidase_A-knob"/>
</dbReference>
<evidence type="ECO:0000256" key="7">
    <source>
        <dbReference type="SAM" id="SignalP"/>
    </source>
</evidence>
<feature type="chain" id="PRO_5008260361" description="Penicillin amidase" evidence="7">
    <location>
        <begin position="32"/>
        <end position="760"/>
    </location>
</feature>
<evidence type="ECO:0000256" key="6">
    <source>
        <dbReference type="PIRSR" id="PIRSR001227-2"/>
    </source>
</evidence>
<evidence type="ECO:0000256" key="5">
    <source>
        <dbReference type="PIRSR" id="PIRSR001227-1"/>
    </source>
</evidence>
<keyword evidence="6" id="KW-0479">Metal-binding</keyword>
<keyword evidence="4" id="KW-0865">Zymogen</keyword>
<keyword evidence="2 7" id="KW-0732">Signal</keyword>
<name>A0A193LJ84_9GAMM</name>
<dbReference type="InterPro" id="IPR023343">
    <property type="entry name" value="Penicillin_amidase_dom1"/>
</dbReference>
<evidence type="ECO:0000256" key="2">
    <source>
        <dbReference type="ARBA" id="ARBA00022729"/>
    </source>
</evidence>
<dbReference type="Gene3D" id="2.30.120.10">
    <property type="match status" value="1"/>
</dbReference>
<dbReference type="SUPFAM" id="SSF56235">
    <property type="entry name" value="N-terminal nucleophile aminohydrolases (Ntn hydrolases)"/>
    <property type="match status" value="1"/>
</dbReference>
<feature type="signal peptide" evidence="7">
    <location>
        <begin position="1"/>
        <end position="31"/>
    </location>
</feature>
<dbReference type="KEGG" id="woc:BA177_16175"/>
<dbReference type="GO" id="GO:0017000">
    <property type="term" value="P:antibiotic biosynthetic process"/>
    <property type="evidence" value="ECO:0007669"/>
    <property type="project" value="InterPro"/>
</dbReference>
<proteinExistence type="inferred from homology"/>
<evidence type="ECO:0000313" key="9">
    <source>
        <dbReference type="Proteomes" id="UP000092695"/>
    </source>
</evidence>
<evidence type="ECO:0000256" key="3">
    <source>
        <dbReference type="ARBA" id="ARBA00022801"/>
    </source>
</evidence>
<reference evidence="8 9" key="1">
    <citation type="submission" date="2016-06" db="EMBL/GenBank/DDBJ databases">
        <title>Complete genome sequence of a deep-branching marine Gamma Proteobacterium Woeseia oceani type strain XK5.</title>
        <authorList>
            <person name="Mu D."/>
            <person name="Du Z."/>
        </authorList>
    </citation>
    <scope>NUCLEOTIDE SEQUENCE [LARGE SCALE GENOMIC DNA]</scope>
    <source>
        <strain evidence="8 9">XK5</strain>
    </source>
</reference>
<keyword evidence="6" id="KW-0106">Calcium</keyword>
<dbReference type="EMBL" id="CP016268">
    <property type="protein sequence ID" value="ANO52516.1"/>
    <property type="molecule type" value="Genomic_DNA"/>
</dbReference>
<dbReference type="InterPro" id="IPR002692">
    <property type="entry name" value="S45"/>
</dbReference>
<dbReference type="PANTHER" id="PTHR34218">
    <property type="entry name" value="PEPTIDASE S45 PENICILLIN AMIDASE"/>
    <property type="match status" value="1"/>
</dbReference>
<dbReference type="GO" id="GO:0016811">
    <property type="term" value="F:hydrolase activity, acting on carbon-nitrogen (but not peptide) bonds, in linear amides"/>
    <property type="evidence" value="ECO:0007669"/>
    <property type="project" value="InterPro"/>
</dbReference>
<dbReference type="Pfam" id="PF01804">
    <property type="entry name" value="Penicil_amidase"/>
    <property type="match status" value="1"/>
</dbReference>
<dbReference type="AlphaFoldDB" id="A0A193LJ84"/>
<organism evidence="8 9">
    <name type="scientific">Woeseia oceani</name>
    <dbReference type="NCBI Taxonomy" id="1548547"/>
    <lineage>
        <taxon>Bacteria</taxon>
        <taxon>Pseudomonadati</taxon>
        <taxon>Pseudomonadota</taxon>
        <taxon>Gammaproteobacteria</taxon>
        <taxon>Woeseiales</taxon>
        <taxon>Woeseiaceae</taxon>
        <taxon>Woeseia</taxon>
    </lineage>
</organism>
<dbReference type="OrthoDB" id="9760084at2"/>
<dbReference type="PIRSF" id="PIRSF001227">
    <property type="entry name" value="Pen_acylase"/>
    <property type="match status" value="1"/>
</dbReference>
<protein>
    <recommendedName>
        <fullName evidence="10">Penicillin amidase</fullName>
    </recommendedName>
</protein>
<dbReference type="GO" id="GO:0046872">
    <property type="term" value="F:metal ion binding"/>
    <property type="evidence" value="ECO:0007669"/>
    <property type="project" value="UniProtKB-KW"/>
</dbReference>
<feature type="active site" description="Nucleophile" evidence="5">
    <location>
        <position position="223"/>
    </location>
</feature>
<dbReference type="InterPro" id="IPR029055">
    <property type="entry name" value="Ntn_hydrolases_N"/>
</dbReference>
<dbReference type="Gene3D" id="3.60.20.10">
    <property type="entry name" value="Glutamine Phosphoribosylpyrophosphate, subunit 1, domain 1"/>
    <property type="match status" value="1"/>
</dbReference>
<feature type="binding site" evidence="6">
    <location>
        <position position="295"/>
    </location>
    <ligand>
        <name>Ca(2+)</name>
        <dbReference type="ChEBI" id="CHEBI:29108"/>
    </ligand>
</feature>
<sequence>MNLLSARSLSHLVLATLVVYFGISASTSASAEVTAGDSASLAKQVLIRRTLHGVPHIYADNLHAAGYGLGYAQTEDHGTRIAEYLLRARGEWTKYRAVTDERLEAGIDNDAERRLRHRRAMQTWPLLEDDTRAFFAGFAAGVNRYMEQYPDEFSEFGALSFSGQDVFARNIVAPARRSVRLFMEALDAERQAADAAGNAVPAERGVLARLAALEPEPHPDVGSNAWAFAPERTTSGNAILMRNPHLSWNAGYYEAQIEVPGVLNFYGDFRLAEALGIIGGFNRHLGWATTNNAPDLDEIYALEADPAKPDHYLLDGDSHPLLHETVEVEYRRDNGMASEIREFWRTPFGPVVHRDNGKIYVLKSAGDGEYRTGEQFLRMMKARNLGEWTEAMRMRARITSNLTYADAAGNIFYVWNASMPDRPHPASDDATAIAVSRSDEMWQELLPWEALPQLLNPPGGYLRNENDTFHFTNLNAVLEQDDYPDYFPEPRLRLRSQHSVELLHNSRRFSLEDVVAMKHSMRMLLAARVKGDLLRAVEQTEPQGEVANALQLIRDWDNTAARDSRGGLLFKVWWHRYVATAHGDSEEVEPTSESVGFAADADKLFRTPWSVDRPVDTPFGLADFGRAADAFEWAVTTTSERYGHWDLPWGEVHRAKIDDVDVALGGCGSLLGCFRVLRFDDQPNDDGKHLVHGGDGWVFAVEFAETPRAYSVLAYGQSSKAGSPLHSDQLPGFANNEMSPVVFSDEDVRRATVREYRPGL</sequence>
<dbReference type="InterPro" id="IPR014395">
    <property type="entry name" value="Pen/GL7ACA/AHL_acylase"/>
</dbReference>
<evidence type="ECO:0000256" key="4">
    <source>
        <dbReference type="ARBA" id="ARBA00023145"/>
    </source>
</evidence>
<feature type="binding site" evidence="6">
    <location>
        <position position="184"/>
    </location>
    <ligand>
        <name>Ca(2+)</name>
        <dbReference type="ChEBI" id="CHEBI:29108"/>
    </ligand>
</feature>
<comment type="cofactor">
    <cofactor evidence="6">
        <name>Ca(2+)</name>
        <dbReference type="ChEBI" id="CHEBI:29108"/>
    </cofactor>
    <text evidence="6">Binds 1 Ca(2+) ion per dimer.</text>
</comment>
<comment type="similarity">
    <text evidence="1">Belongs to the peptidase S45 family.</text>
</comment>
<evidence type="ECO:0000256" key="1">
    <source>
        <dbReference type="ARBA" id="ARBA00006586"/>
    </source>
</evidence>
<dbReference type="RefSeq" id="WP_068617914.1">
    <property type="nucleotide sequence ID" value="NZ_CP016268.1"/>
</dbReference>
<evidence type="ECO:0008006" key="10">
    <source>
        <dbReference type="Google" id="ProtNLM"/>
    </source>
</evidence>
<evidence type="ECO:0000313" key="8">
    <source>
        <dbReference type="EMBL" id="ANO52516.1"/>
    </source>
</evidence>
<dbReference type="PANTHER" id="PTHR34218:SF3">
    <property type="entry name" value="ACYL-HOMOSERINE LACTONE ACYLASE PVDQ"/>
    <property type="match status" value="1"/>
</dbReference>